<evidence type="ECO:0000256" key="16">
    <source>
        <dbReference type="ARBA" id="ARBA00042798"/>
    </source>
</evidence>
<evidence type="ECO:0000256" key="14">
    <source>
        <dbReference type="ARBA" id="ARBA00041592"/>
    </source>
</evidence>
<dbReference type="PROSITE" id="PS51462">
    <property type="entry name" value="NUDIX"/>
    <property type="match status" value="1"/>
</dbReference>
<dbReference type="GO" id="GO:0035539">
    <property type="term" value="F:8-oxo-7,8-dihydrodeoxyguanosine triphosphate pyrophosphatase activity"/>
    <property type="evidence" value="ECO:0007669"/>
    <property type="project" value="UniProtKB-EC"/>
</dbReference>
<comment type="caution">
    <text evidence="18">The sequence shown here is derived from an EMBL/GenBank/DDBJ whole genome shotgun (WGS) entry which is preliminary data.</text>
</comment>
<evidence type="ECO:0000256" key="10">
    <source>
        <dbReference type="ARBA" id="ARBA00035861"/>
    </source>
</evidence>
<comment type="catalytic activity">
    <reaction evidence="10">
        <text>8-oxo-dGTP + H2O = 8-oxo-dGMP + diphosphate + H(+)</text>
        <dbReference type="Rhea" id="RHEA:31575"/>
        <dbReference type="ChEBI" id="CHEBI:15377"/>
        <dbReference type="ChEBI" id="CHEBI:15378"/>
        <dbReference type="ChEBI" id="CHEBI:33019"/>
        <dbReference type="ChEBI" id="CHEBI:63224"/>
        <dbReference type="ChEBI" id="CHEBI:77896"/>
        <dbReference type="EC" id="3.6.1.55"/>
    </reaction>
</comment>
<dbReference type="Pfam" id="PF13023">
    <property type="entry name" value="HD_3"/>
    <property type="match status" value="1"/>
</dbReference>
<comment type="cofactor">
    <cofactor evidence="1">
        <name>Mg(2+)</name>
        <dbReference type="ChEBI" id="CHEBI:18420"/>
    </cofactor>
</comment>
<evidence type="ECO:0000256" key="11">
    <source>
        <dbReference type="ARBA" id="ARBA00036904"/>
    </source>
</evidence>
<evidence type="ECO:0000256" key="1">
    <source>
        <dbReference type="ARBA" id="ARBA00001946"/>
    </source>
</evidence>
<evidence type="ECO:0000313" key="18">
    <source>
        <dbReference type="EMBL" id="MBO8451885.1"/>
    </source>
</evidence>
<dbReference type="GO" id="GO:0044716">
    <property type="term" value="F:8-oxo-GDP phosphatase activity"/>
    <property type="evidence" value="ECO:0007669"/>
    <property type="project" value="TreeGrafter"/>
</dbReference>
<dbReference type="PANTHER" id="PTHR47707:SF1">
    <property type="entry name" value="NUDIX HYDROLASE FAMILY PROTEIN"/>
    <property type="match status" value="1"/>
</dbReference>
<comment type="similarity">
    <text evidence="2">Belongs to the Nudix hydrolase family.</text>
</comment>
<comment type="catalytic activity">
    <reaction evidence="11">
        <text>8-oxo-GTP + H2O = 8-oxo-GMP + diphosphate + H(+)</text>
        <dbReference type="Rhea" id="RHEA:67616"/>
        <dbReference type="ChEBI" id="CHEBI:15377"/>
        <dbReference type="ChEBI" id="CHEBI:15378"/>
        <dbReference type="ChEBI" id="CHEBI:33019"/>
        <dbReference type="ChEBI" id="CHEBI:143553"/>
        <dbReference type="ChEBI" id="CHEBI:145694"/>
    </reaction>
</comment>
<keyword evidence="8" id="KW-0460">Magnesium</keyword>
<name>A0A9D9ERQ0_9BACT</name>
<dbReference type="PROSITE" id="PS00893">
    <property type="entry name" value="NUDIX_BOX"/>
    <property type="match status" value="1"/>
</dbReference>
<dbReference type="GO" id="GO:0006260">
    <property type="term" value="P:DNA replication"/>
    <property type="evidence" value="ECO:0007669"/>
    <property type="project" value="UniProtKB-KW"/>
</dbReference>
<keyword evidence="4" id="KW-0235">DNA replication</keyword>
<evidence type="ECO:0000256" key="5">
    <source>
        <dbReference type="ARBA" id="ARBA00022723"/>
    </source>
</evidence>
<dbReference type="GO" id="GO:0006281">
    <property type="term" value="P:DNA repair"/>
    <property type="evidence" value="ECO:0007669"/>
    <property type="project" value="UniProtKB-KW"/>
</dbReference>
<organism evidence="18 19">
    <name type="scientific">Candidatus Cryptobacteroides intestinavium</name>
    <dbReference type="NCBI Taxonomy" id="2840766"/>
    <lineage>
        <taxon>Bacteria</taxon>
        <taxon>Pseudomonadati</taxon>
        <taxon>Bacteroidota</taxon>
        <taxon>Bacteroidia</taxon>
        <taxon>Bacteroidales</taxon>
        <taxon>Candidatus Cryptobacteroides</taxon>
    </lineage>
</organism>
<dbReference type="SUPFAM" id="SSF55811">
    <property type="entry name" value="Nudix"/>
    <property type="match status" value="1"/>
</dbReference>
<evidence type="ECO:0000256" key="2">
    <source>
        <dbReference type="ARBA" id="ARBA00005582"/>
    </source>
</evidence>
<reference evidence="18" key="1">
    <citation type="submission" date="2020-10" db="EMBL/GenBank/DDBJ databases">
        <authorList>
            <person name="Gilroy R."/>
        </authorList>
    </citation>
    <scope>NUCLEOTIDE SEQUENCE</scope>
    <source>
        <strain evidence="18">B1-20833</strain>
    </source>
</reference>
<dbReference type="EMBL" id="JADIMI010000028">
    <property type="protein sequence ID" value="MBO8451885.1"/>
    <property type="molecule type" value="Genomic_DNA"/>
</dbReference>
<dbReference type="Proteomes" id="UP000823661">
    <property type="component" value="Unassembled WGS sequence"/>
</dbReference>
<keyword evidence="6" id="KW-0227">DNA damage</keyword>
<dbReference type="EC" id="3.6.1.55" evidence="12"/>
<evidence type="ECO:0000313" key="19">
    <source>
        <dbReference type="Proteomes" id="UP000823661"/>
    </source>
</evidence>
<dbReference type="InterPro" id="IPR020084">
    <property type="entry name" value="NUDIX_hydrolase_CS"/>
</dbReference>
<evidence type="ECO:0000256" key="3">
    <source>
        <dbReference type="ARBA" id="ARBA00022457"/>
    </source>
</evidence>
<feature type="domain" description="Nudix hydrolase" evidence="17">
    <location>
        <begin position="5"/>
        <end position="133"/>
    </location>
</feature>
<keyword evidence="7" id="KW-0378">Hydrolase</keyword>
<dbReference type="Gene3D" id="1.10.3210.10">
    <property type="entry name" value="Hypothetical protein af1432"/>
    <property type="match status" value="1"/>
</dbReference>
<dbReference type="AlphaFoldDB" id="A0A9D9ERQ0"/>
<dbReference type="Gene3D" id="3.90.79.10">
    <property type="entry name" value="Nucleoside Triphosphate Pyrophosphohydrolase"/>
    <property type="match status" value="1"/>
</dbReference>
<evidence type="ECO:0000256" key="13">
    <source>
        <dbReference type="ARBA" id="ARBA00040794"/>
    </source>
</evidence>
<dbReference type="InterPro" id="IPR000086">
    <property type="entry name" value="NUDIX_hydrolase_dom"/>
</dbReference>
<evidence type="ECO:0000256" key="7">
    <source>
        <dbReference type="ARBA" id="ARBA00022801"/>
    </source>
</evidence>
<sequence>MEDTMKRIEVVAAVIRAGDMIFATQRGYGEFKDRWEFPGGKVEPGEDRIHALRREIMEELDTEVSVDSFLCTVDYDYPSFHITLHCYICSVESGSLVLKEHMSARWLSVDSLRSVDWLPADLEVISIIEDVMQKGVRGQKEGEASRRLSQIVDFCRLIDKEKFIERRTYLTDGQRLENDAEHAWHLAVMALLLSEYSSEKIDLLKVVSIVLIHDLVEIYAGDTFAYDAEGLKTQKERETAAADRLFGLLPEDLAVKFRGLWDEFEEGVSPEARFAHTLDNFQPLMLQAATDGKAWREGGRRLGEVLRRNAHTAEGSPSLWNYAVENFIRPQIDRGHLRDDLSINEKSTEDKVGF</sequence>
<evidence type="ECO:0000256" key="4">
    <source>
        <dbReference type="ARBA" id="ARBA00022705"/>
    </source>
</evidence>
<gene>
    <name evidence="18" type="ORF">IAC06_03245</name>
</gene>
<evidence type="ECO:0000256" key="9">
    <source>
        <dbReference type="ARBA" id="ARBA00023204"/>
    </source>
</evidence>
<accession>A0A9D9ERQ0</accession>
<dbReference type="SUPFAM" id="SSF109604">
    <property type="entry name" value="HD-domain/PDEase-like"/>
    <property type="match status" value="1"/>
</dbReference>
<dbReference type="GO" id="GO:0046872">
    <property type="term" value="F:metal ion binding"/>
    <property type="evidence" value="ECO:0007669"/>
    <property type="project" value="UniProtKB-KW"/>
</dbReference>
<evidence type="ECO:0000256" key="12">
    <source>
        <dbReference type="ARBA" id="ARBA00038905"/>
    </source>
</evidence>
<keyword evidence="3" id="KW-0515">Mutator protein</keyword>
<proteinExistence type="inferred from homology"/>
<dbReference type="InterPro" id="IPR006674">
    <property type="entry name" value="HD_domain"/>
</dbReference>
<evidence type="ECO:0000256" key="6">
    <source>
        <dbReference type="ARBA" id="ARBA00022763"/>
    </source>
</evidence>
<keyword evidence="9" id="KW-0234">DNA repair</keyword>
<evidence type="ECO:0000256" key="15">
    <source>
        <dbReference type="ARBA" id="ARBA00041979"/>
    </source>
</evidence>
<evidence type="ECO:0000256" key="8">
    <source>
        <dbReference type="ARBA" id="ARBA00022842"/>
    </source>
</evidence>
<keyword evidence="5" id="KW-0479">Metal-binding</keyword>
<dbReference type="InterPro" id="IPR015797">
    <property type="entry name" value="NUDIX_hydrolase-like_dom_sf"/>
</dbReference>
<evidence type="ECO:0000259" key="17">
    <source>
        <dbReference type="PROSITE" id="PS51462"/>
    </source>
</evidence>
<dbReference type="PANTHER" id="PTHR47707">
    <property type="entry name" value="8-OXO-DGTP DIPHOSPHATASE"/>
    <property type="match status" value="1"/>
</dbReference>
<dbReference type="CDD" id="cd03425">
    <property type="entry name" value="NUDIX_MutT_NudA_like"/>
    <property type="match status" value="1"/>
</dbReference>
<dbReference type="GO" id="GO:0044715">
    <property type="term" value="F:8-oxo-dGDP phosphatase activity"/>
    <property type="evidence" value="ECO:0007669"/>
    <property type="project" value="TreeGrafter"/>
</dbReference>
<reference evidence="18" key="2">
    <citation type="journal article" date="2021" name="PeerJ">
        <title>Extensive microbial diversity within the chicken gut microbiome revealed by metagenomics and culture.</title>
        <authorList>
            <person name="Gilroy R."/>
            <person name="Ravi A."/>
            <person name="Getino M."/>
            <person name="Pursley I."/>
            <person name="Horton D.L."/>
            <person name="Alikhan N.F."/>
            <person name="Baker D."/>
            <person name="Gharbi K."/>
            <person name="Hall N."/>
            <person name="Watson M."/>
            <person name="Adriaenssens E.M."/>
            <person name="Foster-Nyarko E."/>
            <person name="Jarju S."/>
            <person name="Secka A."/>
            <person name="Antonio M."/>
            <person name="Oren A."/>
            <person name="Chaudhuri R.R."/>
            <person name="La Ragione R."/>
            <person name="Hildebrand F."/>
            <person name="Pallen M.J."/>
        </authorList>
    </citation>
    <scope>NUCLEOTIDE SEQUENCE</scope>
    <source>
        <strain evidence="18">B1-20833</strain>
    </source>
</reference>
<dbReference type="InterPro" id="IPR047127">
    <property type="entry name" value="MutT-like"/>
</dbReference>
<protein>
    <recommendedName>
        <fullName evidence="13">8-oxo-dGTP diphosphatase</fullName>
        <ecNumber evidence="12">3.6.1.55</ecNumber>
    </recommendedName>
    <alternativeName>
        <fullName evidence="16">7,8-dihydro-8-oxoguanine-triphosphatase</fullName>
    </alternativeName>
    <alternativeName>
        <fullName evidence="15">Mutator protein MutT</fullName>
    </alternativeName>
    <alternativeName>
        <fullName evidence="14">dGTP pyrophosphohydrolase</fullName>
    </alternativeName>
</protein>
<dbReference type="Pfam" id="PF00293">
    <property type="entry name" value="NUDIX"/>
    <property type="match status" value="1"/>
</dbReference>
<dbReference type="GO" id="GO:0008413">
    <property type="term" value="F:8-oxo-7,8-dihydroguanosine triphosphate pyrophosphatase activity"/>
    <property type="evidence" value="ECO:0007669"/>
    <property type="project" value="TreeGrafter"/>
</dbReference>